<keyword evidence="3" id="KW-0804">Transcription</keyword>
<evidence type="ECO:0000256" key="1">
    <source>
        <dbReference type="ARBA" id="ARBA00023015"/>
    </source>
</evidence>
<dbReference type="SUPFAM" id="SSF46894">
    <property type="entry name" value="C-terminal effector domain of the bipartite response regulators"/>
    <property type="match status" value="1"/>
</dbReference>
<dbReference type="PANTHER" id="PTHR44688:SF16">
    <property type="entry name" value="DNA-BINDING TRANSCRIPTIONAL ACTIVATOR DEVR_DOSR"/>
    <property type="match status" value="1"/>
</dbReference>
<dbReference type="Proteomes" id="UP001157733">
    <property type="component" value="Chromosome"/>
</dbReference>
<keyword evidence="2" id="KW-0238">DNA-binding</keyword>
<feature type="domain" description="HTH luxR-type" evidence="4">
    <location>
        <begin position="314"/>
        <end position="379"/>
    </location>
</feature>
<dbReference type="CDD" id="cd06170">
    <property type="entry name" value="LuxR_C_like"/>
    <property type="match status" value="1"/>
</dbReference>
<sequence>MKQSGDIPLSLPEEDYLRVIDLIRHLQQCQTRSDLKVCCKKYVLPFFEADDINLLNISFIGGEAIPGRNLDSIMIPEEYFQIIEKIREYIVSIPQLFARTTRQVIAHDVDIPRETLQTELENFFRDHPEYAPSDIYPINAGYRTSLAAIDRAENLAMGFNRYGQNDKIWTSREIRLMELLRPSFFSTTMRIAVQEQLQTHKALIATLGESGTPFALVQRDGRVLFHNDALHSVIPVQPGNLLPKMLWDLFEQQLDLLNPDHPPETSAPPMAFYQDGGRVYRLSIVHLRPEQDKADPAWLLSLHPAGDPYSVLRHTLQTAELTPREVEVAILVCDGFSDKEITQRLFISPSTLKNHLKHIYQKLDVHSRTQLVACLRPSPEPQGD</sequence>
<dbReference type="Pfam" id="PF00196">
    <property type="entry name" value="GerE"/>
    <property type="match status" value="1"/>
</dbReference>
<evidence type="ECO:0000313" key="5">
    <source>
        <dbReference type="EMBL" id="CAI2718917.1"/>
    </source>
</evidence>
<proteinExistence type="predicted"/>
<keyword evidence="6" id="KW-1185">Reference proteome</keyword>
<evidence type="ECO:0000256" key="2">
    <source>
        <dbReference type="ARBA" id="ARBA00023125"/>
    </source>
</evidence>
<name>A0ABM9HFS9_9BACT</name>
<reference evidence="5 6" key="1">
    <citation type="submission" date="2022-09" db="EMBL/GenBank/DDBJ databases">
        <authorList>
            <person name="Kop L."/>
        </authorList>
    </citation>
    <scope>NUCLEOTIDE SEQUENCE [LARGE SCALE GENOMIC DNA]</scope>
    <source>
        <strain evidence="5 6">347</strain>
    </source>
</reference>
<dbReference type="PANTHER" id="PTHR44688">
    <property type="entry name" value="DNA-BINDING TRANSCRIPTIONAL ACTIVATOR DEVR_DOSR"/>
    <property type="match status" value="1"/>
</dbReference>
<accession>A0ABM9HFS9</accession>
<evidence type="ECO:0000259" key="4">
    <source>
        <dbReference type="PROSITE" id="PS50043"/>
    </source>
</evidence>
<organism evidence="5 6">
    <name type="scientific">Nitrospina watsonii</name>
    <dbReference type="NCBI Taxonomy" id="1323948"/>
    <lineage>
        <taxon>Bacteria</taxon>
        <taxon>Pseudomonadati</taxon>
        <taxon>Nitrospinota/Tectimicrobiota group</taxon>
        <taxon>Nitrospinota</taxon>
        <taxon>Nitrospinia</taxon>
        <taxon>Nitrospinales</taxon>
        <taxon>Nitrospinaceae</taxon>
        <taxon>Nitrospina</taxon>
    </lineage>
</organism>
<dbReference type="InterPro" id="IPR000792">
    <property type="entry name" value="Tscrpt_reg_LuxR_C"/>
</dbReference>
<dbReference type="InterPro" id="IPR036388">
    <property type="entry name" value="WH-like_DNA-bd_sf"/>
</dbReference>
<dbReference type="PROSITE" id="PS50043">
    <property type="entry name" value="HTH_LUXR_2"/>
    <property type="match status" value="1"/>
</dbReference>
<dbReference type="SMART" id="SM00421">
    <property type="entry name" value="HTH_LUXR"/>
    <property type="match status" value="1"/>
</dbReference>
<dbReference type="InterPro" id="IPR016032">
    <property type="entry name" value="Sig_transdc_resp-reg_C-effctor"/>
</dbReference>
<protein>
    <submittedName>
        <fullName evidence="5">HTH luxR-type domain-containing protein</fullName>
    </submittedName>
</protein>
<keyword evidence="1" id="KW-0805">Transcription regulation</keyword>
<dbReference type="Gene3D" id="1.10.10.10">
    <property type="entry name" value="Winged helix-like DNA-binding domain superfamily/Winged helix DNA-binding domain"/>
    <property type="match status" value="1"/>
</dbReference>
<gene>
    <name evidence="5" type="ORF">NSPWAT_2061</name>
</gene>
<evidence type="ECO:0000256" key="3">
    <source>
        <dbReference type="ARBA" id="ARBA00023163"/>
    </source>
</evidence>
<dbReference type="PRINTS" id="PR00038">
    <property type="entry name" value="HTHLUXR"/>
</dbReference>
<evidence type="ECO:0000313" key="6">
    <source>
        <dbReference type="Proteomes" id="UP001157733"/>
    </source>
</evidence>
<dbReference type="EMBL" id="OX336137">
    <property type="protein sequence ID" value="CAI2718917.1"/>
    <property type="molecule type" value="Genomic_DNA"/>
</dbReference>